<dbReference type="KEGG" id="serw:FY030_10800"/>
<keyword evidence="3" id="KW-1185">Reference proteome</keyword>
<dbReference type="GO" id="GO:0006355">
    <property type="term" value="P:regulation of DNA-templated transcription"/>
    <property type="evidence" value="ECO:0007669"/>
    <property type="project" value="InterPro"/>
</dbReference>
<dbReference type="CDD" id="cd04869">
    <property type="entry name" value="ACT_GcvR_2"/>
    <property type="match status" value="1"/>
</dbReference>
<dbReference type="SUPFAM" id="SSF55021">
    <property type="entry name" value="ACT-like"/>
    <property type="match status" value="2"/>
</dbReference>
<feature type="domain" description="ACT" evidence="1">
    <location>
        <begin position="92"/>
        <end position="176"/>
    </location>
</feature>
<dbReference type="AlphaFoldDB" id="A0A5J6V5T8"/>
<dbReference type="InterPro" id="IPR050990">
    <property type="entry name" value="UPF0237/GcvR_regulator"/>
</dbReference>
<name>A0A5J6V5T8_9MICO</name>
<organism evidence="2 3">
    <name type="scientific">Ornithinimicrobium pratense</name>
    <dbReference type="NCBI Taxonomy" id="2593973"/>
    <lineage>
        <taxon>Bacteria</taxon>
        <taxon>Bacillati</taxon>
        <taxon>Actinomycetota</taxon>
        <taxon>Actinomycetes</taxon>
        <taxon>Micrococcales</taxon>
        <taxon>Ornithinimicrobiaceae</taxon>
        <taxon>Ornithinimicrobium</taxon>
    </lineage>
</organism>
<dbReference type="InterPro" id="IPR016867">
    <property type="entry name" value="GcvR"/>
</dbReference>
<gene>
    <name evidence="2" type="ORF">FY030_10800</name>
</gene>
<dbReference type="RefSeq" id="WP_158061511.1">
    <property type="nucleotide sequence ID" value="NZ_CP044427.1"/>
</dbReference>
<dbReference type="PIRSF" id="PIRSF028103">
    <property type="entry name" value="GcvR"/>
    <property type="match status" value="1"/>
</dbReference>
<dbReference type="Gene3D" id="3.30.70.260">
    <property type="match status" value="2"/>
</dbReference>
<evidence type="ECO:0000313" key="3">
    <source>
        <dbReference type="Proteomes" id="UP000326546"/>
    </source>
</evidence>
<dbReference type="InterPro" id="IPR002912">
    <property type="entry name" value="ACT_dom"/>
</dbReference>
<dbReference type="OrthoDB" id="12860at2"/>
<protein>
    <submittedName>
        <fullName evidence="2">Amino acid-binding ACT protein</fullName>
    </submittedName>
</protein>
<dbReference type="InterPro" id="IPR045865">
    <property type="entry name" value="ACT-like_dom_sf"/>
</dbReference>
<dbReference type="Proteomes" id="UP000326546">
    <property type="component" value="Chromosome"/>
</dbReference>
<dbReference type="PANTHER" id="PTHR34875:SF6">
    <property type="entry name" value="UPF0237 PROTEIN MJ1558"/>
    <property type="match status" value="1"/>
</dbReference>
<evidence type="ECO:0000313" key="2">
    <source>
        <dbReference type="EMBL" id="QFG69128.1"/>
    </source>
</evidence>
<dbReference type="Pfam" id="PF13740">
    <property type="entry name" value="ACT_6"/>
    <property type="match status" value="2"/>
</dbReference>
<dbReference type="EMBL" id="CP044427">
    <property type="protein sequence ID" value="QFG69128.1"/>
    <property type="molecule type" value="Genomic_DNA"/>
</dbReference>
<accession>A0A5J6V5T8</accession>
<dbReference type="PANTHER" id="PTHR34875">
    <property type="entry name" value="UPF0237 PROTEIN MJ1558"/>
    <property type="match status" value="1"/>
</dbReference>
<dbReference type="PROSITE" id="PS51671">
    <property type="entry name" value="ACT"/>
    <property type="match status" value="2"/>
</dbReference>
<evidence type="ECO:0000259" key="1">
    <source>
        <dbReference type="PROSITE" id="PS51671"/>
    </source>
</evidence>
<feature type="domain" description="ACT" evidence="1">
    <location>
        <begin position="5"/>
        <end position="79"/>
    </location>
</feature>
<reference evidence="2 3" key="1">
    <citation type="submission" date="2019-09" db="EMBL/GenBank/DDBJ databases">
        <title>Serinicoccus pratensis sp. nov., isolated from meadow soil.</title>
        <authorList>
            <person name="Zhang W."/>
        </authorList>
    </citation>
    <scope>NUCLEOTIDE SEQUENCE [LARGE SCALE GENOMIC DNA]</scope>
    <source>
        <strain evidence="2 3">W204</strain>
    </source>
</reference>
<proteinExistence type="predicted"/>
<sequence>MTTLVITVIGEDRPGLVSALSDAVAEHGGSWVRSQLSELAGTFAGIVTVEVPPDAVEPLKGALRGLQGVLETRVRRIDEDPPRPAAEGAVAHLELVGHERPGIVRQISGVLAAAGVSVERLQTAVVPAPQAGGDLFQARALLRAPAGTDLDRLRSALEDLAQELQVDVAFGEDEQGADWG</sequence>